<keyword evidence="3" id="KW-0808">Transferase</keyword>
<feature type="non-terminal residue" evidence="6">
    <location>
        <position position="215"/>
    </location>
</feature>
<dbReference type="Gene3D" id="3.40.50.170">
    <property type="entry name" value="Formyl transferase, N-terminal domain"/>
    <property type="match status" value="1"/>
</dbReference>
<dbReference type="GO" id="GO:0004644">
    <property type="term" value="F:phosphoribosylglycinamide formyltransferase activity"/>
    <property type="evidence" value="ECO:0007669"/>
    <property type="project" value="UniProtKB-EC"/>
</dbReference>
<dbReference type="GO" id="GO:0005737">
    <property type="term" value="C:cytoplasm"/>
    <property type="evidence" value="ECO:0007669"/>
    <property type="project" value="TreeGrafter"/>
</dbReference>
<dbReference type="PANTHER" id="PTHR43369">
    <property type="entry name" value="PHOSPHORIBOSYLGLYCINAMIDE FORMYLTRANSFERASE"/>
    <property type="match status" value="1"/>
</dbReference>
<dbReference type="EMBL" id="BARS01026664">
    <property type="protein sequence ID" value="GAG03161.1"/>
    <property type="molecule type" value="Genomic_DNA"/>
</dbReference>
<evidence type="ECO:0000256" key="2">
    <source>
        <dbReference type="ARBA" id="ARBA00012254"/>
    </source>
</evidence>
<evidence type="ECO:0000313" key="6">
    <source>
        <dbReference type="EMBL" id="GAG03161.1"/>
    </source>
</evidence>
<feature type="domain" description="Formyl transferase N-terminal" evidence="5">
    <location>
        <begin position="19"/>
        <end position="177"/>
    </location>
</feature>
<evidence type="ECO:0000259" key="5">
    <source>
        <dbReference type="Pfam" id="PF00551"/>
    </source>
</evidence>
<dbReference type="Pfam" id="PF00551">
    <property type="entry name" value="Formyl_trans_N"/>
    <property type="match status" value="1"/>
</dbReference>
<evidence type="ECO:0000256" key="4">
    <source>
        <dbReference type="ARBA" id="ARBA00022755"/>
    </source>
</evidence>
<dbReference type="InterPro" id="IPR002376">
    <property type="entry name" value="Formyl_transf_N"/>
</dbReference>
<proteinExistence type="predicted"/>
<evidence type="ECO:0000256" key="1">
    <source>
        <dbReference type="ARBA" id="ARBA00005054"/>
    </source>
</evidence>
<dbReference type="PANTHER" id="PTHR43369:SF2">
    <property type="entry name" value="PHOSPHORIBOSYLGLYCINAMIDE FORMYLTRANSFERASE"/>
    <property type="match status" value="1"/>
</dbReference>
<dbReference type="AlphaFoldDB" id="X0VRI1"/>
<gene>
    <name evidence="6" type="ORF">S01H1_42003</name>
</gene>
<protein>
    <recommendedName>
        <fullName evidence="2">phosphoribosylglycinamide formyltransferase 1</fullName>
        <ecNumber evidence="2">2.1.2.2</ecNumber>
    </recommendedName>
</protein>
<sequence>MLHIGWFSTGRDEAACQLLEAAWQAIQADELKARIAVVFSNRERGENPASDRFFDLVEGYGIPLVCLSSKRFRQERGGPPARAGELLPAWRADYDRTVVGLLEAHPFDLGVLAGYMLIFTEEACQRYNLLNLHPAPPGGPAGTWQEVIWQLIEQRASTAGVMMHLATKELDQGPPVTYCTYSIRGPVFDRLWAQVVGKSVAEVQASEGEDNRLFQ</sequence>
<evidence type="ECO:0000256" key="3">
    <source>
        <dbReference type="ARBA" id="ARBA00022679"/>
    </source>
</evidence>
<comment type="caution">
    <text evidence="6">The sequence shown here is derived from an EMBL/GenBank/DDBJ whole genome shotgun (WGS) entry which is preliminary data.</text>
</comment>
<name>X0VRI1_9ZZZZ</name>
<keyword evidence="4" id="KW-0658">Purine biosynthesis</keyword>
<accession>X0VRI1</accession>
<dbReference type="InterPro" id="IPR036477">
    <property type="entry name" value="Formyl_transf_N_sf"/>
</dbReference>
<reference evidence="6" key="1">
    <citation type="journal article" date="2014" name="Front. Microbiol.">
        <title>High frequency of phylogenetically diverse reductive dehalogenase-homologous genes in deep subseafloor sedimentary metagenomes.</title>
        <authorList>
            <person name="Kawai M."/>
            <person name="Futagami T."/>
            <person name="Toyoda A."/>
            <person name="Takaki Y."/>
            <person name="Nishi S."/>
            <person name="Hori S."/>
            <person name="Arai W."/>
            <person name="Tsubouchi T."/>
            <person name="Morono Y."/>
            <person name="Uchiyama I."/>
            <person name="Ito T."/>
            <person name="Fujiyama A."/>
            <person name="Inagaki F."/>
            <person name="Takami H."/>
        </authorList>
    </citation>
    <scope>NUCLEOTIDE SEQUENCE</scope>
    <source>
        <strain evidence="6">Expedition CK06-06</strain>
    </source>
</reference>
<organism evidence="6">
    <name type="scientific">marine sediment metagenome</name>
    <dbReference type="NCBI Taxonomy" id="412755"/>
    <lineage>
        <taxon>unclassified sequences</taxon>
        <taxon>metagenomes</taxon>
        <taxon>ecological metagenomes</taxon>
    </lineage>
</organism>
<comment type="pathway">
    <text evidence="1">Purine metabolism; IMP biosynthesis via de novo pathway; N(2)-formyl-N(1)-(5-phospho-D-ribosyl)glycinamide from N(1)-(5-phospho-D-ribosyl)glycinamide (10-formyl THF route): step 1/1.</text>
</comment>
<dbReference type="SUPFAM" id="SSF53328">
    <property type="entry name" value="Formyltransferase"/>
    <property type="match status" value="1"/>
</dbReference>
<dbReference type="EC" id="2.1.2.2" evidence="2"/>
<dbReference type="GO" id="GO:0006189">
    <property type="term" value="P:'de novo' IMP biosynthetic process"/>
    <property type="evidence" value="ECO:0007669"/>
    <property type="project" value="TreeGrafter"/>
</dbReference>